<dbReference type="Proteomes" id="UP001386955">
    <property type="component" value="Unassembled WGS sequence"/>
</dbReference>
<comment type="caution">
    <text evidence="2">The sequence shown here is derived from an EMBL/GenBank/DDBJ whole genome shotgun (WGS) entry which is preliminary data.</text>
</comment>
<dbReference type="GO" id="GO:0004842">
    <property type="term" value="F:ubiquitin-protein transferase activity"/>
    <property type="evidence" value="ECO:0007669"/>
    <property type="project" value="InterPro"/>
</dbReference>
<dbReference type="PANTHER" id="PTHR46293:SF3">
    <property type="entry name" value="E3 UBIQUITIN PROTEIN LIGASE DRIPH-RELATED"/>
    <property type="match status" value="1"/>
</dbReference>
<reference evidence="2 3" key="1">
    <citation type="submission" date="2024-01" db="EMBL/GenBank/DDBJ databases">
        <title>The genomes of 5 underutilized Papilionoideae crops provide insights into root nodulation and disease resistanc.</title>
        <authorList>
            <person name="Jiang F."/>
        </authorList>
    </citation>
    <scope>NUCLEOTIDE SEQUENCE [LARGE SCALE GENOMIC DNA]</scope>
    <source>
        <strain evidence="2">DUOXIRENSHENG_FW03</strain>
        <tissue evidence="2">Leaves</tissue>
    </source>
</reference>
<dbReference type="EMBL" id="JAYMYS010000005">
    <property type="protein sequence ID" value="KAK7391746.1"/>
    <property type="molecule type" value="Genomic_DNA"/>
</dbReference>
<dbReference type="Gene3D" id="3.10.20.90">
    <property type="entry name" value="Phosphatidylinositol 3-kinase Catalytic Subunit, Chain A, domain 1"/>
    <property type="match status" value="1"/>
</dbReference>
<gene>
    <name evidence="2" type="ORF">VNO78_20167</name>
</gene>
<proteinExistence type="predicted"/>
<accession>A0AAN9XGY7</accession>
<feature type="region of interest" description="Disordered" evidence="1">
    <location>
        <begin position="172"/>
        <end position="191"/>
    </location>
</feature>
<dbReference type="PANTHER" id="PTHR46293">
    <property type="entry name" value="E3 UBIQUITIN PROTEIN LIGASE DRIP1"/>
    <property type="match status" value="1"/>
</dbReference>
<organism evidence="2 3">
    <name type="scientific">Psophocarpus tetragonolobus</name>
    <name type="common">Winged bean</name>
    <name type="synonym">Dolichos tetragonolobus</name>
    <dbReference type="NCBI Taxonomy" id="3891"/>
    <lineage>
        <taxon>Eukaryota</taxon>
        <taxon>Viridiplantae</taxon>
        <taxon>Streptophyta</taxon>
        <taxon>Embryophyta</taxon>
        <taxon>Tracheophyta</taxon>
        <taxon>Spermatophyta</taxon>
        <taxon>Magnoliopsida</taxon>
        <taxon>eudicotyledons</taxon>
        <taxon>Gunneridae</taxon>
        <taxon>Pentapetalae</taxon>
        <taxon>rosids</taxon>
        <taxon>fabids</taxon>
        <taxon>Fabales</taxon>
        <taxon>Fabaceae</taxon>
        <taxon>Papilionoideae</taxon>
        <taxon>50 kb inversion clade</taxon>
        <taxon>NPAAA clade</taxon>
        <taxon>indigoferoid/millettioid clade</taxon>
        <taxon>Phaseoleae</taxon>
        <taxon>Psophocarpus</taxon>
    </lineage>
</organism>
<feature type="compositionally biased region" description="Polar residues" evidence="1">
    <location>
        <begin position="181"/>
        <end position="191"/>
    </location>
</feature>
<protein>
    <submittedName>
        <fullName evidence="2">Uncharacterized protein</fullName>
    </submittedName>
</protein>
<evidence type="ECO:0000313" key="2">
    <source>
        <dbReference type="EMBL" id="KAK7391746.1"/>
    </source>
</evidence>
<evidence type="ECO:0000313" key="3">
    <source>
        <dbReference type="Proteomes" id="UP001386955"/>
    </source>
</evidence>
<keyword evidence="3" id="KW-1185">Reference proteome</keyword>
<dbReference type="AlphaFoldDB" id="A0AAN9XGY7"/>
<feature type="region of interest" description="Disordered" evidence="1">
    <location>
        <begin position="110"/>
        <end position="131"/>
    </location>
</feature>
<evidence type="ECO:0000256" key="1">
    <source>
        <dbReference type="SAM" id="MobiDB-lite"/>
    </source>
</evidence>
<dbReference type="InterPro" id="IPR044807">
    <property type="entry name" value="DRIP1-like"/>
</dbReference>
<name>A0AAN9XGY7_PSOTE</name>
<sequence>MYDLFEGGKGYKDNNNDKARLCQALSMRQMPFVQQIVHKRHHHFRMLSFLIEIFISFFSSLPVEFSSILRDFNFIKMNRPDHRLQDLRDKIFPLKKEKCAKASPVKLKINKKRKSPSSLSTREVEAEEDENNGRVKVLEGASTIASARRAKAAARIKFICSAPSPTCQLNKAVGEEEKQNGDSSEVENSNSTLKIRIPVKNSSKANSSLRIETNKRDNADLNLPISCLAEAGSKHKLLKASTMQQNGATQVLVRSNDNANASDQNESIPSIQEKTPGISADLNFPAQPEIGSNTENNKGFGPIWFCLVAAEEKDSSVTVSYIKKYLIKKLGLASENEVEIMLQGEPLYSSLQLKNLIDKWLQSGPKTEIHTSVGSSAKDFIMVLSYGRKA</sequence>